<dbReference type="EMBL" id="KI630476">
    <property type="protein sequence ID" value="EYU38783.1"/>
    <property type="molecule type" value="Genomic_DNA"/>
</dbReference>
<sequence>MSRCFPYPPPGYTLSGDGKEALIESIKIQKDKVKSEERKKDRKREKKEKKKEKKQKSTHKDNEKNHEKSLNVAHGHIDKKSRAAAADVKGQSLLQKVSKAEADQLERSSLTEERGKPVVLPSTSADSTENSNKRKRQSSPLDCARAPGKIIRIKLSSKNQNPSPIDASVNEQQQTQTCSTSGRPSFPSFNKDEVVFRQRTEDLSSCTLKAQIPVIGRDPICSSSQQIEHVPVQKMPVPSVTTPMQRSALVTGKDICSIPKPIEPVQKTPAPHLSRVQRNALRYKNLTEMWAPPQLEFALPEDTDDVDWLFKGKKNQEGISSEKRCCSTSVNDAKSCSSSSIMWPPRAQYLQEVDIYALPYTIPF</sequence>
<feature type="compositionally biased region" description="Basic residues" evidence="1">
    <location>
        <begin position="40"/>
        <end position="57"/>
    </location>
</feature>
<dbReference type="OrthoDB" id="778084at2759"/>
<name>A0A022RG69_ERYGU</name>
<gene>
    <name evidence="2" type="ORF">MIMGU_mgv1a008728mg</name>
</gene>
<dbReference type="KEGG" id="egt:105956404"/>
<dbReference type="STRING" id="4155.A0A022RG69"/>
<dbReference type="AlphaFoldDB" id="A0A022RG69"/>
<proteinExistence type="predicted"/>
<organism evidence="2 3">
    <name type="scientific">Erythranthe guttata</name>
    <name type="common">Yellow monkey flower</name>
    <name type="synonym">Mimulus guttatus</name>
    <dbReference type="NCBI Taxonomy" id="4155"/>
    <lineage>
        <taxon>Eukaryota</taxon>
        <taxon>Viridiplantae</taxon>
        <taxon>Streptophyta</taxon>
        <taxon>Embryophyta</taxon>
        <taxon>Tracheophyta</taxon>
        <taxon>Spermatophyta</taxon>
        <taxon>Magnoliopsida</taxon>
        <taxon>eudicotyledons</taxon>
        <taxon>Gunneridae</taxon>
        <taxon>Pentapetalae</taxon>
        <taxon>asterids</taxon>
        <taxon>lamiids</taxon>
        <taxon>Lamiales</taxon>
        <taxon>Phrymaceae</taxon>
        <taxon>Erythranthe</taxon>
    </lineage>
</organism>
<feature type="compositionally biased region" description="Polar residues" evidence="1">
    <location>
        <begin position="121"/>
        <end position="130"/>
    </location>
</feature>
<dbReference type="PANTHER" id="PTHR34660:SF7">
    <property type="entry name" value="DNA LIGASE-LIKE PROTEIN"/>
    <property type="match status" value="1"/>
</dbReference>
<feature type="region of interest" description="Disordered" evidence="1">
    <location>
        <begin position="26"/>
        <end position="146"/>
    </location>
</feature>
<accession>A0A022RG69</accession>
<dbReference type="eggNOG" id="ENOG502S556">
    <property type="taxonomic scope" value="Eukaryota"/>
</dbReference>
<dbReference type="PANTHER" id="PTHR34660">
    <property type="entry name" value="MYB-LIKE PROTEIN X"/>
    <property type="match status" value="1"/>
</dbReference>
<reference evidence="2 3" key="1">
    <citation type="journal article" date="2013" name="Proc. Natl. Acad. Sci. U.S.A.">
        <title>Fine-scale variation in meiotic recombination in Mimulus inferred from population shotgun sequencing.</title>
        <authorList>
            <person name="Hellsten U."/>
            <person name="Wright K.M."/>
            <person name="Jenkins J."/>
            <person name="Shu S."/>
            <person name="Yuan Y."/>
            <person name="Wessler S.R."/>
            <person name="Schmutz J."/>
            <person name="Willis J.H."/>
            <person name="Rokhsar D.S."/>
        </authorList>
    </citation>
    <scope>NUCLEOTIDE SEQUENCE [LARGE SCALE GENOMIC DNA]</scope>
    <source>
        <strain evidence="3">cv. DUN x IM62</strain>
    </source>
</reference>
<keyword evidence="3" id="KW-1185">Reference proteome</keyword>
<protein>
    <submittedName>
        <fullName evidence="2">Uncharacterized protein</fullName>
    </submittedName>
</protein>
<dbReference type="Proteomes" id="UP000030748">
    <property type="component" value="Unassembled WGS sequence"/>
</dbReference>
<dbReference type="OMA" id="CHKFDAT"/>
<feature type="compositionally biased region" description="Basic and acidic residues" evidence="1">
    <location>
        <begin position="98"/>
        <end position="116"/>
    </location>
</feature>
<evidence type="ECO:0000313" key="3">
    <source>
        <dbReference type="Proteomes" id="UP000030748"/>
    </source>
</evidence>
<feature type="compositionally biased region" description="Basic and acidic residues" evidence="1">
    <location>
        <begin position="26"/>
        <end position="39"/>
    </location>
</feature>
<evidence type="ECO:0000256" key="1">
    <source>
        <dbReference type="SAM" id="MobiDB-lite"/>
    </source>
</evidence>
<feature type="compositionally biased region" description="Basic and acidic residues" evidence="1">
    <location>
        <begin position="58"/>
        <end position="81"/>
    </location>
</feature>
<dbReference type="PhylomeDB" id="A0A022RG69"/>
<evidence type="ECO:0000313" key="2">
    <source>
        <dbReference type="EMBL" id="EYU38783.1"/>
    </source>
</evidence>